<feature type="region of interest" description="Disordered" evidence="1">
    <location>
        <begin position="30"/>
        <end position="68"/>
    </location>
</feature>
<dbReference type="AlphaFoldDB" id="A0A106BJM8"/>
<evidence type="ECO:0000313" key="4">
    <source>
        <dbReference type="EMBL" id="KVW93710.1"/>
    </source>
</evidence>
<feature type="region of interest" description="Disordered" evidence="1">
    <location>
        <begin position="93"/>
        <end position="118"/>
    </location>
</feature>
<comment type="caution">
    <text evidence="4">The sequence shown here is derived from an EMBL/GenBank/DDBJ whole genome shotgun (WGS) entry which is preliminary data.</text>
</comment>
<reference evidence="4 5" key="1">
    <citation type="journal article" date="2015" name="Appl. Environ. Microbiol.">
        <title>Aerobic and Anaerobic Thiosulfate Oxidation by a Cold-Adapted, Subglacial Chemoautotroph.</title>
        <authorList>
            <person name="Harrold Z.R."/>
            <person name="Skidmore M.L."/>
            <person name="Hamilton T.L."/>
            <person name="Desch L."/>
            <person name="Amada K."/>
            <person name="van Gelder W."/>
            <person name="Glover K."/>
            <person name="Roden E.E."/>
            <person name="Boyd E.S."/>
        </authorList>
    </citation>
    <scope>NUCLEOTIDE SEQUENCE [LARGE SCALE GENOMIC DNA]</scope>
    <source>
        <strain evidence="4 5">RG</strain>
    </source>
</reference>
<dbReference type="Proteomes" id="UP000064243">
    <property type="component" value="Unassembled WGS sequence"/>
</dbReference>
<organism evidence="4 5">
    <name type="scientific">Thiobacillus denitrificans</name>
    <dbReference type="NCBI Taxonomy" id="36861"/>
    <lineage>
        <taxon>Bacteria</taxon>
        <taxon>Pseudomonadati</taxon>
        <taxon>Pseudomonadota</taxon>
        <taxon>Betaproteobacteria</taxon>
        <taxon>Nitrosomonadales</taxon>
        <taxon>Thiobacillaceae</taxon>
        <taxon>Thiobacillus</taxon>
    </lineage>
</organism>
<evidence type="ECO:0000313" key="5">
    <source>
        <dbReference type="Proteomes" id="UP000064243"/>
    </source>
</evidence>
<dbReference type="RefSeq" id="WP_059757883.1">
    <property type="nucleotide sequence ID" value="NZ_LDUG01000040.1"/>
</dbReference>
<gene>
    <name evidence="4" type="ORF">ABW22_13745</name>
</gene>
<feature type="compositionally biased region" description="Basic and acidic residues" evidence="1">
    <location>
        <begin position="36"/>
        <end position="45"/>
    </location>
</feature>
<dbReference type="Pfam" id="PF04945">
    <property type="entry name" value="YHS"/>
    <property type="match status" value="1"/>
</dbReference>
<protein>
    <recommendedName>
        <fullName evidence="3">YHS domain-containing protein</fullName>
    </recommendedName>
</protein>
<evidence type="ECO:0000256" key="1">
    <source>
        <dbReference type="SAM" id="MobiDB-lite"/>
    </source>
</evidence>
<name>A0A106BJM8_THIDE</name>
<sequence>MEWLTQNWINLLLLVGVILFMRFGGMGCGSGGRPAQPEHRHDRQGSVDTPVESAPATDPVSRRPVDPTSAVATVYQGRAYYFESRENRDRFEAAPDQYATVPKDGDKAAGHDHHGGCC</sequence>
<feature type="compositionally biased region" description="Basic and acidic residues" evidence="1">
    <location>
        <begin position="103"/>
        <end position="118"/>
    </location>
</feature>
<dbReference type="EMBL" id="LDUG01000040">
    <property type="protein sequence ID" value="KVW93710.1"/>
    <property type="molecule type" value="Genomic_DNA"/>
</dbReference>
<keyword evidence="2" id="KW-1133">Transmembrane helix</keyword>
<keyword evidence="5" id="KW-1185">Reference proteome</keyword>
<accession>A0A106BJM8</accession>
<dbReference type="OrthoDB" id="9153699at2"/>
<evidence type="ECO:0000256" key="2">
    <source>
        <dbReference type="SAM" id="Phobius"/>
    </source>
</evidence>
<keyword evidence="2" id="KW-0472">Membrane</keyword>
<proteinExistence type="predicted"/>
<feature type="transmembrane region" description="Helical" evidence="2">
    <location>
        <begin position="6"/>
        <end position="24"/>
    </location>
</feature>
<keyword evidence="2" id="KW-0812">Transmembrane</keyword>
<dbReference type="PATRIC" id="fig|36861.3.peg.2567"/>
<dbReference type="InterPro" id="IPR007029">
    <property type="entry name" value="YHS_dom"/>
</dbReference>
<feature type="domain" description="YHS" evidence="3">
    <location>
        <begin position="57"/>
        <end position="100"/>
    </location>
</feature>
<evidence type="ECO:0000259" key="3">
    <source>
        <dbReference type="Pfam" id="PF04945"/>
    </source>
</evidence>